<evidence type="ECO:0000313" key="2">
    <source>
        <dbReference type="EMBL" id="SJZ91082.1"/>
    </source>
</evidence>
<evidence type="ECO:0000313" key="4">
    <source>
        <dbReference type="Proteomes" id="UP000190449"/>
    </source>
</evidence>
<evidence type="ECO:0008006" key="5">
    <source>
        <dbReference type="Google" id="ProtNLM"/>
    </source>
</evidence>
<reference evidence="3" key="1">
    <citation type="submission" date="2016-11" db="EMBL/GenBank/DDBJ databases">
        <authorList>
            <person name="Varghese N."/>
            <person name="Submissions S."/>
        </authorList>
    </citation>
    <scope>NUCLEOTIDE SEQUENCE [LARGE SCALE GENOMIC DNA]</scope>
    <source>
        <strain evidence="3">UWOS</strain>
    </source>
</reference>
<dbReference type="Proteomes" id="UP000184275">
    <property type="component" value="Unassembled WGS sequence"/>
</dbReference>
<reference evidence="1" key="2">
    <citation type="submission" date="2016-11" db="EMBL/GenBank/DDBJ databases">
        <authorList>
            <person name="Jaros S."/>
            <person name="Januszkiewicz K."/>
            <person name="Wedrychowicz H."/>
        </authorList>
    </citation>
    <scope>NUCLEOTIDE SEQUENCE [LARGE SCALE GENOMIC DNA]</scope>
    <source>
        <strain evidence="1">UWOS</strain>
    </source>
</reference>
<dbReference type="AlphaFoldDB" id="A0A1M6X0S5"/>
<proteinExistence type="predicted"/>
<dbReference type="EMBL" id="FRAW01000028">
    <property type="protein sequence ID" value="SHK99587.1"/>
    <property type="molecule type" value="Genomic_DNA"/>
</dbReference>
<gene>
    <name evidence="2" type="ORF">SAMN02745108_01937</name>
    <name evidence="1" type="ORF">SAMN05720469_12818</name>
</gene>
<reference evidence="2 4" key="3">
    <citation type="submission" date="2017-02" db="EMBL/GenBank/DDBJ databases">
        <authorList>
            <person name="Peterson S.W."/>
        </authorList>
    </citation>
    <scope>NUCLEOTIDE SEQUENCE [LARGE SCALE GENOMIC DNA]</scope>
    <source>
        <strain evidence="2 4">ATCC 43854</strain>
    </source>
</reference>
<name>A0A1M6X0S5_9BACT</name>
<evidence type="ECO:0000313" key="3">
    <source>
        <dbReference type="Proteomes" id="UP000184275"/>
    </source>
</evidence>
<keyword evidence="3" id="KW-1185">Reference proteome</keyword>
<sequence length="67" mass="7602">MYKKTFITAKTVCKQGRAQYYATLQKAKKGELVRIKRGVYAKEIDLNDTMIDVEAIAPDEILCLFSA</sequence>
<accession>A0A1T4PHU3</accession>
<evidence type="ECO:0000313" key="1">
    <source>
        <dbReference type="EMBL" id="SHK99587.1"/>
    </source>
</evidence>
<protein>
    <recommendedName>
        <fullName evidence="5">Transcriptional regulator, AbiEi antitoxin, Type IV TA system</fullName>
    </recommendedName>
</protein>
<dbReference type="STRING" id="28122.SAMN02745108_01937"/>
<dbReference type="EMBL" id="FUWU01000035">
    <property type="protein sequence ID" value="SJZ91082.1"/>
    <property type="molecule type" value="Genomic_DNA"/>
</dbReference>
<accession>A0A1M6X0S5</accession>
<dbReference type="Proteomes" id="UP000190449">
    <property type="component" value="Unassembled WGS sequence"/>
</dbReference>
<organism evidence="1 3">
    <name type="scientific">Fibrobacter intestinalis</name>
    <dbReference type="NCBI Taxonomy" id="28122"/>
    <lineage>
        <taxon>Bacteria</taxon>
        <taxon>Pseudomonadati</taxon>
        <taxon>Fibrobacterota</taxon>
        <taxon>Fibrobacteria</taxon>
        <taxon>Fibrobacterales</taxon>
        <taxon>Fibrobacteraceae</taxon>
        <taxon>Fibrobacter</taxon>
    </lineage>
</organism>
<dbReference type="RefSeq" id="WP_198951070.1">
    <property type="nucleotide sequence ID" value="NZ_FRAW01000028.1"/>
</dbReference>